<keyword evidence="1" id="KW-1015">Disulfide bond</keyword>
<gene>
    <name evidence="3" type="ORF">ElyMa_006141100</name>
</gene>
<sequence>MQMTQCFDLQLLAEAVNKHSNGASLEMNVKKTKTMVITKFPPKATSIKIKGNRVYCFEKEAFITLANGQECQTQQLGASWTSDIQATCYLECMIRYPETCQSIVYNAGTKTCTPGGVAFHPLQFYTASIPRANSPDQIYFAKQPVPPCDTSSGNFDLYDVCGVSLCLHVSSSPDDYFRAKTNCNQMGSRLFIANTIARLSVFEAVAMDYAKPYTWVGLTDIDDEGKFVWDNGEPLSDEQAQYTWVPEQPNGGDGQDCVRLKYNEGGLNDRYCNSIYDYICEPYNAYTEN</sequence>
<feature type="domain" description="C-type lectin" evidence="2">
    <location>
        <begin position="166"/>
        <end position="281"/>
    </location>
</feature>
<dbReference type="PANTHER" id="PTHR22801:SF63">
    <property type="entry name" value="C-TYPE LECTIN DOMAIN-CONTAINING PROTEIN"/>
    <property type="match status" value="1"/>
</dbReference>
<proteinExistence type="predicted"/>
<dbReference type="Proteomes" id="UP000762676">
    <property type="component" value="Unassembled WGS sequence"/>
</dbReference>
<evidence type="ECO:0000256" key="1">
    <source>
        <dbReference type="ARBA" id="ARBA00023157"/>
    </source>
</evidence>
<dbReference type="Gene3D" id="3.10.100.10">
    <property type="entry name" value="Mannose-Binding Protein A, subunit A"/>
    <property type="match status" value="1"/>
</dbReference>
<dbReference type="InterPro" id="IPR001304">
    <property type="entry name" value="C-type_lectin-like"/>
</dbReference>
<name>A0AAV4H0H2_9GAST</name>
<dbReference type="EMBL" id="BMAT01012323">
    <property type="protein sequence ID" value="GFR90065.1"/>
    <property type="molecule type" value="Genomic_DNA"/>
</dbReference>
<dbReference type="InterPro" id="IPR016186">
    <property type="entry name" value="C-type_lectin-like/link_sf"/>
</dbReference>
<accession>A0AAV4H0H2</accession>
<dbReference type="AlphaFoldDB" id="A0AAV4H0H2"/>
<protein>
    <submittedName>
        <fullName evidence="3">CD209 antigen</fullName>
    </submittedName>
</protein>
<evidence type="ECO:0000313" key="3">
    <source>
        <dbReference type="EMBL" id="GFR90065.1"/>
    </source>
</evidence>
<dbReference type="PROSITE" id="PS50041">
    <property type="entry name" value="C_TYPE_LECTIN_2"/>
    <property type="match status" value="1"/>
</dbReference>
<evidence type="ECO:0000259" key="2">
    <source>
        <dbReference type="PROSITE" id="PS50041"/>
    </source>
</evidence>
<comment type="caution">
    <text evidence="3">The sequence shown here is derived from an EMBL/GenBank/DDBJ whole genome shotgun (WGS) entry which is preliminary data.</text>
</comment>
<dbReference type="SUPFAM" id="SSF56436">
    <property type="entry name" value="C-type lectin-like"/>
    <property type="match status" value="1"/>
</dbReference>
<keyword evidence="4" id="KW-1185">Reference proteome</keyword>
<dbReference type="InterPro" id="IPR050801">
    <property type="entry name" value="Ca-Dep_Lectins_ImmuneDev"/>
</dbReference>
<dbReference type="PROSITE" id="PS00615">
    <property type="entry name" value="C_TYPE_LECTIN_1"/>
    <property type="match status" value="1"/>
</dbReference>
<evidence type="ECO:0000313" key="4">
    <source>
        <dbReference type="Proteomes" id="UP000762676"/>
    </source>
</evidence>
<dbReference type="InterPro" id="IPR018378">
    <property type="entry name" value="C-type_lectin_CS"/>
</dbReference>
<organism evidence="3 4">
    <name type="scientific">Elysia marginata</name>
    <dbReference type="NCBI Taxonomy" id="1093978"/>
    <lineage>
        <taxon>Eukaryota</taxon>
        <taxon>Metazoa</taxon>
        <taxon>Spiralia</taxon>
        <taxon>Lophotrochozoa</taxon>
        <taxon>Mollusca</taxon>
        <taxon>Gastropoda</taxon>
        <taxon>Heterobranchia</taxon>
        <taxon>Euthyneura</taxon>
        <taxon>Panpulmonata</taxon>
        <taxon>Sacoglossa</taxon>
        <taxon>Placobranchoidea</taxon>
        <taxon>Plakobranchidae</taxon>
        <taxon>Elysia</taxon>
    </lineage>
</organism>
<dbReference type="Pfam" id="PF00059">
    <property type="entry name" value="Lectin_C"/>
    <property type="match status" value="1"/>
</dbReference>
<reference evidence="3 4" key="1">
    <citation type="journal article" date="2021" name="Elife">
        <title>Chloroplast acquisition without the gene transfer in kleptoplastic sea slugs, Plakobranchus ocellatus.</title>
        <authorList>
            <person name="Maeda T."/>
            <person name="Takahashi S."/>
            <person name="Yoshida T."/>
            <person name="Shimamura S."/>
            <person name="Takaki Y."/>
            <person name="Nagai Y."/>
            <person name="Toyoda A."/>
            <person name="Suzuki Y."/>
            <person name="Arimoto A."/>
            <person name="Ishii H."/>
            <person name="Satoh N."/>
            <person name="Nishiyama T."/>
            <person name="Hasebe M."/>
            <person name="Maruyama T."/>
            <person name="Minagawa J."/>
            <person name="Obokata J."/>
            <person name="Shigenobu S."/>
        </authorList>
    </citation>
    <scope>NUCLEOTIDE SEQUENCE [LARGE SCALE GENOMIC DNA]</scope>
</reference>
<dbReference type="InterPro" id="IPR016187">
    <property type="entry name" value="CTDL_fold"/>
</dbReference>
<dbReference type="PANTHER" id="PTHR22801">
    <property type="entry name" value="LITHOSTATHINE"/>
    <property type="match status" value="1"/>
</dbReference>
<dbReference type="SMART" id="SM00034">
    <property type="entry name" value="CLECT"/>
    <property type="match status" value="1"/>
</dbReference>